<evidence type="ECO:0000313" key="1">
    <source>
        <dbReference type="EMBL" id="GGC69993.1"/>
    </source>
</evidence>
<dbReference type="EMBL" id="BMGG01000005">
    <property type="protein sequence ID" value="GGC69993.1"/>
    <property type="molecule type" value="Genomic_DNA"/>
</dbReference>
<proteinExistence type="predicted"/>
<protein>
    <submittedName>
        <fullName evidence="1">Molybdenum cofactor biosynthesis protein MoeC</fullName>
    </submittedName>
</protein>
<accession>A0A916XFM9</accession>
<dbReference type="PANTHER" id="PTHR43664:SF1">
    <property type="entry name" value="BETA-METHYLMALYL-COA DEHYDRATASE"/>
    <property type="match status" value="1"/>
</dbReference>
<reference evidence="1" key="2">
    <citation type="submission" date="2020-09" db="EMBL/GenBank/DDBJ databases">
        <authorList>
            <person name="Sun Q."/>
            <person name="Zhou Y."/>
        </authorList>
    </citation>
    <scope>NUCLEOTIDE SEQUENCE</scope>
    <source>
        <strain evidence="1">CGMCC 1.12919</strain>
    </source>
</reference>
<comment type="caution">
    <text evidence="1">The sequence shown here is derived from an EMBL/GenBank/DDBJ whole genome shotgun (WGS) entry which is preliminary data.</text>
</comment>
<name>A0A916XFM9_9HYPH</name>
<organism evidence="1 2">
    <name type="scientific">Chelatococcus reniformis</name>
    <dbReference type="NCBI Taxonomy" id="1494448"/>
    <lineage>
        <taxon>Bacteria</taxon>
        <taxon>Pseudomonadati</taxon>
        <taxon>Pseudomonadota</taxon>
        <taxon>Alphaproteobacteria</taxon>
        <taxon>Hyphomicrobiales</taxon>
        <taxon>Chelatococcaceae</taxon>
        <taxon>Chelatococcus</taxon>
    </lineage>
</organism>
<dbReference type="Proteomes" id="UP000637002">
    <property type="component" value="Unassembled WGS sequence"/>
</dbReference>
<dbReference type="InterPro" id="IPR048274">
    <property type="entry name" value="MC_hydratase"/>
</dbReference>
<dbReference type="CDD" id="cd03451">
    <property type="entry name" value="FkbR2"/>
    <property type="match status" value="1"/>
</dbReference>
<dbReference type="InterPro" id="IPR052342">
    <property type="entry name" value="MCH/BMMD"/>
</dbReference>
<dbReference type="SUPFAM" id="SSF54637">
    <property type="entry name" value="Thioesterase/thiol ester dehydrase-isomerase"/>
    <property type="match status" value="1"/>
</dbReference>
<dbReference type="GO" id="GO:0016829">
    <property type="term" value="F:lyase activity"/>
    <property type="evidence" value="ECO:0007669"/>
    <property type="project" value="InterPro"/>
</dbReference>
<dbReference type="AlphaFoldDB" id="A0A916XFM9"/>
<dbReference type="RefSeq" id="WP_188610054.1">
    <property type="nucleotide sequence ID" value="NZ_BMGG01000005.1"/>
</dbReference>
<evidence type="ECO:0000313" key="2">
    <source>
        <dbReference type="Proteomes" id="UP000637002"/>
    </source>
</evidence>
<dbReference type="PANTHER" id="PTHR43664">
    <property type="entry name" value="MONOAMINE OXIDASE-RELATED"/>
    <property type="match status" value="1"/>
</dbReference>
<sequence length="158" mass="17915">MSMQALTGNNNYFEDFTEGEVLKHRRGKTIEPLENVLITNMVMNTASSHFDDVVMKDTMFGKRLQFGGVTASLIVGMASQDTSENALAELGLTKIRFKVPVFHGDTLYAYTQVVSKEEADRADAGVVTFRHWGVNQRDDVVFEGERTVLVKRRSHWRR</sequence>
<gene>
    <name evidence="1" type="ORF">GCM10010994_30710</name>
</gene>
<dbReference type="Pfam" id="PF19315">
    <property type="entry name" value="MC_hydratase"/>
    <property type="match status" value="1"/>
</dbReference>
<dbReference type="InterPro" id="IPR029069">
    <property type="entry name" value="HotDog_dom_sf"/>
</dbReference>
<reference evidence="1" key="1">
    <citation type="journal article" date="2014" name="Int. J. Syst. Evol. Microbiol.">
        <title>Complete genome sequence of Corynebacterium casei LMG S-19264T (=DSM 44701T), isolated from a smear-ripened cheese.</title>
        <authorList>
            <consortium name="US DOE Joint Genome Institute (JGI-PGF)"/>
            <person name="Walter F."/>
            <person name="Albersmeier A."/>
            <person name="Kalinowski J."/>
            <person name="Ruckert C."/>
        </authorList>
    </citation>
    <scope>NUCLEOTIDE SEQUENCE</scope>
    <source>
        <strain evidence="1">CGMCC 1.12919</strain>
    </source>
</reference>
<dbReference type="Gene3D" id="3.10.129.10">
    <property type="entry name" value="Hotdog Thioesterase"/>
    <property type="match status" value="1"/>
</dbReference>
<keyword evidence="2" id="KW-1185">Reference proteome</keyword>